<dbReference type="InterPro" id="IPR029044">
    <property type="entry name" value="Nucleotide-diphossugar_trans"/>
</dbReference>
<dbReference type="InterPro" id="IPR017189">
    <property type="entry name" value="CTP-phospocholine_CTT"/>
</dbReference>
<keyword evidence="1" id="KW-0808">Transferase</keyword>
<evidence type="ECO:0000256" key="1">
    <source>
        <dbReference type="ARBA" id="ARBA00022679"/>
    </source>
</evidence>
<protein>
    <submittedName>
        <fullName evidence="5">CTP--phosphocholine cytidylyltransferase</fullName>
    </submittedName>
</protein>
<keyword evidence="2 5" id="KW-0548">Nucleotidyltransferase</keyword>
<dbReference type="SUPFAM" id="SSF53448">
    <property type="entry name" value="Nucleotide-diphospho-sugar transferases"/>
    <property type="match status" value="1"/>
</dbReference>
<evidence type="ECO:0000313" key="5">
    <source>
        <dbReference type="EMBL" id="QDJ14572.1"/>
    </source>
</evidence>
<dbReference type="PANTHER" id="PTHR43584">
    <property type="entry name" value="NUCLEOTIDYL TRANSFERASE"/>
    <property type="match status" value="1"/>
</dbReference>
<keyword evidence="6" id="KW-1185">Reference proteome</keyword>
<name>A0A8E3MG00_9PAST</name>
<dbReference type="GO" id="GO:0016779">
    <property type="term" value="F:nucleotidyltransferase activity"/>
    <property type="evidence" value="ECO:0007669"/>
    <property type="project" value="UniProtKB-KW"/>
</dbReference>
<dbReference type="InterPro" id="IPR025877">
    <property type="entry name" value="MobA-like_NTP_Trfase"/>
</dbReference>
<dbReference type="Pfam" id="PF12804">
    <property type="entry name" value="NTP_transf_3"/>
    <property type="match status" value="1"/>
</dbReference>
<evidence type="ECO:0000259" key="4">
    <source>
        <dbReference type="Pfam" id="PF12804"/>
    </source>
</evidence>
<evidence type="ECO:0000256" key="3">
    <source>
        <dbReference type="ARBA" id="ARBA00022842"/>
    </source>
</evidence>
<dbReference type="RefSeq" id="WP_261920896.1">
    <property type="nucleotide sequence ID" value="NZ_CP022011.1"/>
</dbReference>
<reference evidence="5" key="1">
    <citation type="submission" date="2017-06" db="EMBL/GenBank/DDBJ databases">
        <title>Genome sequencing of pathogenic and non-pathogenic strains within Bisgaard taxon 40.</title>
        <authorList>
            <person name="Ladner J.T."/>
            <person name="Lovett S.P."/>
            <person name="Koroleva G."/>
            <person name="Lorch J.M."/>
        </authorList>
    </citation>
    <scope>NUCLEOTIDE SEQUENCE</scope>
    <source>
        <strain evidence="5">27576-1-I1</strain>
    </source>
</reference>
<dbReference type="EMBL" id="CP022011">
    <property type="protein sequence ID" value="QDJ14572.1"/>
    <property type="molecule type" value="Genomic_DNA"/>
</dbReference>
<dbReference type="Gene3D" id="3.90.550.10">
    <property type="entry name" value="Spore Coat Polysaccharide Biosynthesis Protein SpsA, Chain A"/>
    <property type="match status" value="1"/>
</dbReference>
<accession>A0A8E3MG00</accession>
<proteinExistence type="predicted"/>
<dbReference type="InterPro" id="IPR050065">
    <property type="entry name" value="GlmU-like"/>
</dbReference>
<dbReference type="CDD" id="cd02523">
    <property type="entry name" value="PC_cytidylyltransferase"/>
    <property type="match status" value="1"/>
</dbReference>
<dbReference type="PANTHER" id="PTHR43584:SF5">
    <property type="entry name" value="PROTEIN LICC"/>
    <property type="match status" value="1"/>
</dbReference>
<evidence type="ECO:0000256" key="2">
    <source>
        <dbReference type="ARBA" id="ARBA00022695"/>
    </source>
</evidence>
<evidence type="ECO:0000313" key="6">
    <source>
        <dbReference type="Proteomes" id="UP000955338"/>
    </source>
</evidence>
<dbReference type="PIRSF" id="PIRSF037382">
    <property type="entry name" value="CCT_LicC"/>
    <property type="match status" value="1"/>
</dbReference>
<feature type="domain" description="MobA-like NTP transferase" evidence="4">
    <location>
        <begin position="3"/>
        <end position="99"/>
    </location>
</feature>
<gene>
    <name evidence="5" type="ORF">CEP48_03680</name>
</gene>
<dbReference type="AlphaFoldDB" id="A0A8E3MG00"/>
<sequence length="225" mass="26203">MNAIILAAGLGSRFKELTENNHKALFNIKGKPNLERTIEYLHQAKIYDITIVTGHNSHLLSYLTDKYQVKLVYNEKYAEYNNIYSFFKAIDNFHHSYVIDADVVLFKNIFLPQNDYSSYFLIQREKTHNEWIPQVNSQGFVEEIMVSSENRPSLLGVSYWKPVESGKIKKALNNFMMPDLLSNPKLYWDDIPRGLLENLQVKTILLDQNDAGEMDNLEDYLSLQK</sequence>
<keyword evidence="3" id="KW-0460">Magnesium</keyword>
<dbReference type="Proteomes" id="UP000955338">
    <property type="component" value="Chromosome"/>
</dbReference>
<organism evidence="5 6">
    <name type="scientific">Mergibacter septicus</name>
    <dbReference type="NCBI Taxonomy" id="221402"/>
    <lineage>
        <taxon>Bacteria</taxon>
        <taxon>Pseudomonadati</taxon>
        <taxon>Pseudomonadota</taxon>
        <taxon>Gammaproteobacteria</taxon>
        <taxon>Pasteurellales</taxon>
        <taxon>Pasteurellaceae</taxon>
        <taxon>Mergibacter</taxon>
    </lineage>
</organism>